<dbReference type="Proteomes" id="UP000056905">
    <property type="component" value="Chromosome"/>
</dbReference>
<dbReference type="STRING" id="69395.AQ619_12275"/>
<feature type="domain" description="DUF2383" evidence="1">
    <location>
        <begin position="9"/>
        <end position="116"/>
    </location>
</feature>
<dbReference type="InterPro" id="IPR012347">
    <property type="entry name" value="Ferritin-like"/>
</dbReference>
<dbReference type="PIRSF" id="PIRSF029477">
    <property type="entry name" value="UCP029477"/>
    <property type="match status" value="1"/>
</dbReference>
<dbReference type="Gene3D" id="1.20.1260.10">
    <property type="match status" value="1"/>
</dbReference>
<reference evidence="2 3" key="1">
    <citation type="submission" date="2015-10" db="EMBL/GenBank/DDBJ databases">
        <title>Conservation of the essential genome among Caulobacter and Brevundimonas species.</title>
        <authorList>
            <person name="Scott D."/>
            <person name="Ely B."/>
        </authorList>
    </citation>
    <scope>NUCLEOTIDE SEQUENCE [LARGE SCALE GENOMIC DNA]</scope>
    <source>
        <strain evidence="2 3">CB4</strain>
    </source>
</reference>
<dbReference type="NCBIfam" id="TIGR02284">
    <property type="entry name" value="PA2169 family four-helix-bundle protein"/>
    <property type="match status" value="1"/>
</dbReference>
<organism evidence="2 3">
    <name type="scientific">Caulobacter henricii</name>
    <dbReference type="NCBI Taxonomy" id="69395"/>
    <lineage>
        <taxon>Bacteria</taxon>
        <taxon>Pseudomonadati</taxon>
        <taxon>Pseudomonadota</taxon>
        <taxon>Alphaproteobacteria</taxon>
        <taxon>Caulobacterales</taxon>
        <taxon>Caulobacteraceae</taxon>
        <taxon>Caulobacter</taxon>
    </lineage>
</organism>
<dbReference type="InterPro" id="IPR016920">
    <property type="entry name" value="UCP029477"/>
</dbReference>
<dbReference type="InterPro" id="IPR019052">
    <property type="entry name" value="DUF2383"/>
</dbReference>
<dbReference type="OrthoDB" id="7265085at2"/>
<gene>
    <name evidence="2" type="ORF">AQ619_12275</name>
</gene>
<dbReference type="Pfam" id="PF09537">
    <property type="entry name" value="DUF2383"/>
    <property type="match status" value="1"/>
</dbReference>
<accession>A0A0P0P1P1</accession>
<sequence length="150" mass="16864">MSHTNEDHIKLVNSLVETTIDSAEGYAEAAKDAESARYKTLFQDRAQERRTVATALQDEVRRLGGEPKDDGTILAAAHRVFVNLRDSLSKGDDAVINEVESGEDFIKSRYEKAMKDTDVDIHTRAVIQKAWASVKSGHDQMRDIKHMLKH</sequence>
<evidence type="ECO:0000259" key="1">
    <source>
        <dbReference type="Pfam" id="PF09537"/>
    </source>
</evidence>
<dbReference type="AlphaFoldDB" id="A0A0P0P1P1"/>
<protein>
    <recommendedName>
        <fullName evidence="1">DUF2383 domain-containing protein</fullName>
    </recommendedName>
</protein>
<dbReference type="KEGG" id="chq:AQ619_12275"/>
<proteinExistence type="predicted"/>
<name>A0A0P0P1P1_9CAUL</name>
<keyword evidence="3" id="KW-1185">Reference proteome</keyword>
<dbReference type="RefSeq" id="WP_062147928.1">
    <property type="nucleotide sequence ID" value="NZ_CP013002.1"/>
</dbReference>
<evidence type="ECO:0000313" key="3">
    <source>
        <dbReference type="Proteomes" id="UP000056905"/>
    </source>
</evidence>
<evidence type="ECO:0000313" key="2">
    <source>
        <dbReference type="EMBL" id="ALL14056.1"/>
    </source>
</evidence>
<dbReference type="InterPro" id="IPR011971">
    <property type="entry name" value="CHP02284"/>
</dbReference>
<dbReference type="EMBL" id="CP013002">
    <property type="protein sequence ID" value="ALL14056.1"/>
    <property type="molecule type" value="Genomic_DNA"/>
</dbReference>